<evidence type="ECO:0000256" key="4">
    <source>
        <dbReference type="SAM" id="MobiDB-lite"/>
    </source>
</evidence>
<evidence type="ECO:0000259" key="6">
    <source>
        <dbReference type="SMART" id="SM00505"/>
    </source>
</evidence>
<feature type="chain" id="PRO_5022809365" evidence="5">
    <location>
        <begin position="27"/>
        <end position="217"/>
    </location>
</feature>
<dbReference type="InterPro" id="IPR003614">
    <property type="entry name" value="Knottins"/>
</dbReference>
<feature type="signal peptide" evidence="5">
    <location>
        <begin position="1"/>
        <end position="26"/>
    </location>
</feature>
<comment type="subcellular location">
    <subcellularLocation>
        <location evidence="1">Secreted</location>
    </subcellularLocation>
</comment>
<dbReference type="InterPro" id="IPR036574">
    <property type="entry name" value="Scorpion_toxin-like_sf"/>
</dbReference>
<dbReference type="EMBL" id="BKCP01005683">
    <property type="protein sequence ID" value="GER39527.1"/>
    <property type="molecule type" value="Genomic_DNA"/>
</dbReference>
<accession>A0A5A7Q525</accession>
<organism evidence="7 8">
    <name type="scientific">Striga asiatica</name>
    <name type="common">Asiatic witchweed</name>
    <name type="synonym">Buchnera asiatica</name>
    <dbReference type="NCBI Taxonomy" id="4170"/>
    <lineage>
        <taxon>Eukaryota</taxon>
        <taxon>Viridiplantae</taxon>
        <taxon>Streptophyta</taxon>
        <taxon>Embryophyta</taxon>
        <taxon>Tracheophyta</taxon>
        <taxon>Spermatophyta</taxon>
        <taxon>Magnoliopsida</taxon>
        <taxon>eudicotyledons</taxon>
        <taxon>Gunneridae</taxon>
        <taxon>Pentapetalae</taxon>
        <taxon>asterids</taxon>
        <taxon>lamiids</taxon>
        <taxon>Lamiales</taxon>
        <taxon>Orobanchaceae</taxon>
        <taxon>Buchnereae</taxon>
        <taxon>Striga</taxon>
    </lineage>
</organism>
<evidence type="ECO:0000256" key="2">
    <source>
        <dbReference type="ARBA" id="ARBA00022525"/>
    </source>
</evidence>
<name>A0A5A7Q525_STRAF</name>
<dbReference type="GO" id="GO:0006952">
    <property type="term" value="P:defense response"/>
    <property type="evidence" value="ECO:0007669"/>
    <property type="project" value="InterPro"/>
</dbReference>
<proteinExistence type="predicted"/>
<keyword evidence="5" id="KW-0732">Signal</keyword>
<dbReference type="GO" id="GO:0005576">
    <property type="term" value="C:extracellular region"/>
    <property type="evidence" value="ECO:0007669"/>
    <property type="project" value="UniProtKB-SubCell"/>
</dbReference>
<gene>
    <name evidence="7" type="ORF">STAS_16140</name>
</gene>
<keyword evidence="2" id="KW-0964">Secreted</keyword>
<evidence type="ECO:0000313" key="7">
    <source>
        <dbReference type="EMBL" id="GER39527.1"/>
    </source>
</evidence>
<keyword evidence="8" id="KW-1185">Reference proteome</keyword>
<protein>
    <submittedName>
        <fullName evidence="7">Defensin</fullName>
    </submittedName>
</protein>
<keyword evidence="3" id="KW-1015">Disulfide bond</keyword>
<dbReference type="Pfam" id="PF00304">
    <property type="entry name" value="Gamma-thionin"/>
    <property type="match status" value="2"/>
</dbReference>
<dbReference type="PANTHER" id="PTHR33147">
    <property type="entry name" value="DEFENSIN-LIKE PROTEIN 1"/>
    <property type="match status" value="1"/>
</dbReference>
<dbReference type="SMART" id="SM00505">
    <property type="entry name" value="Knot1"/>
    <property type="match status" value="2"/>
</dbReference>
<feature type="domain" description="Knottins-like" evidence="6">
    <location>
        <begin position="28"/>
        <end position="76"/>
    </location>
</feature>
<dbReference type="Proteomes" id="UP000325081">
    <property type="component" value="Unassembled WGS sequence"/>
</dbReference>
<comment type="caution">
    <text evidence="7">The sequence shown here is derived from an EMBL/GenBank/DDBJ whole genome shotgun (WGS) entry which is preliminary data.</text>
</comment>
<feature type="compositionally biased region" description="Pro residues" evidence="4">
    <location>
        <begin position="84"/>
        <end position="96"/>
    </location>
</feature>
<evidence type="ECO:0000313" key="8">
    <source>
        <dbReference type="Proteomes" id="UP000325081"/>
    </source>
</evidence>
<evidence type="ECO:0000256" key="3">
    <source>
        <dbReference type="ARBA" id="ARBA00023157"/>
    </source>
</evidence>
<dbReference type="SUPFAM" id="SSF57095">
    <property type="entry name" value="Scorpion toxin-like"/>
    <property type="match status" value="2"/>
</dbReference>
<dbReference type="AlphaFoldDB" id="A0A5A7Q525"/>
<feature type="region of interest" description="Disordered" evidence="4">
    <location>
        <begin position="181"/>
        <end position="217"/>
    </location>
</feature>
<reference evidence="8" key="1">
    <citation type="journal article" date="2019" name="Curr. Biol.">
        <title>Genome Sequence of Striga asiatica Provides Insight into the Evolution of Plant Parasitism.</title>
        <authorList>
            <person name="Yoshida S."/>
            <person name="Kim S."/>
            <person name="Wafula E.K."/>
            <person name="Tanskanen J."/>
            <person name="Kim Y.M."/>
            <person name="Honaas L."/>
            <person name="Yang Z."/>
            <person name="Spallek T."/>
            <person name="Conn C.E."/>
            <person name="Ichihashi Y."/>
            <person name="Cheong K."/>
            <person name="Cui S."/>
            <person name="Der J.P."/>
            <person name="Gundlach H."/>
            <person name="Jiao Y."/>
            <person name="Hori C."/>
            <person name="Ishida J.K."/>
            <person name="Kasahara H."/>
            <person name="Kiba T."/>
            <person name="Kim M.S."/>
            <person name="Koo N."/>
            <person name="Laohavisit A."/>
            <person name="Lee Y.H."/>
            <person name="Lumba S."/>
            <person name="McCourt P."/>
            <person name="Mortimer J.C."/>
            <person name="Mutuku J.M."/>
            <person name="Nomura T."/>
            <person name="Sasaki-Sekimoto Y."/>
            <person name="Seto Y."/>
            <person name="Wang Y."/>
            <person name="Wakatake T."/>
            <person name="Sakakibara H."/>
            <person name="Demura T."/>
            <person name="Yamaguchi S."/>
            <person name="Yoneyama K."/>
            <person name="Manabe R.I."/>
            <person name="Nelson D.C."/>
            <person name="Schulman A.H."/>
            <person name="Timko M.P."/>
            <person name="dePamphilis C.W."/>
            <person name="Choi D."/>
            <person name="Shirasu K."/>
        </authorList>
    </citation>
    <scope>NUCLEOTIDE SEQUENCE [LARGE SCALE GENOMIC DNA]</scope>
    <source>
        <strain evidence="8">cv. UVA1</strain>
    </source>
</reference>
<dbReference type="PANTHER" id="PTHR33147:SF106">
    <property type="entry name" value="DEFENSIN-LIKE PROTEIN 11"/>
    <property type="match status" value="1"/>
</dbReference>
<dbReference type="OrthoDB" id="1063609at2759"/>
<sequence length="217" mass="23519">MEKKIHGIVLLLTLLLTHEIMILCEARMCHSKSKKFKGMCLWLSTNHMENCKTMCRQEAFMTGKCLRGSCLCVKKCGTSSGQPSNPPPKLNRPPPQGAKGADEGGNGDEEGGAIKIFMYELDADEIMILCDARMCHSRSKKYKGTCLWSNQRMNCKTMCRQEAFTTGSCSRGSCLCIKKCGTKGGRPSNPPPKLNPPPPQGAEGPDTGGNGDEEGGA</sequence>
<evidence type="ECO:0000256" key="5">
    <source>
        <dbReference type="SAM" id="SignalP"/>
    </source>
</evidence>
<feature type="domain" description="Knottins-like" evidence="6">
    <location>
        <begin position="134"/>
        <end position="180"/>
    </location>
</feature>
<evidence type="ECO:0000256" key="1">
    <source>
        <dbReference type="ARBA" id="ARBA00004613"/>
    </source>
</evidence>
<dbReference type="Gene3D" id="3.30.30.10">
    <property type="entry name" value="Knottin, scorpion toxin-like"/>
    <property type="match status" value="2"/>
</dbReference>
<feature type="region of interest" description="Disordered" evidence="4">
    <location>
        <begin position="78"/>
        <end position="108"/>
    </location>
</feature>
<feature type="compositionally biased region" description="Pro residues" evidence="4">
    <location>
        <begin position="188"/>
        <end position="200"/>
    </location>
</feature>